<dbReference type="Gene3D" id="3.30.70.100">
    <property type="match status" value="2"/>
</dbReference>
<protein>
    <submittedName>
        <fullName evidence="1">Unannotated protein</fullName>
    </submittedName>
</protein>
<dbReference type="EMBL" id="CAEZWE010000048">
    <property type="protein sequence ID" value="CAB4657339.1"/>
    <property type="molecule type" value="Genomic_DNA"/>
</dbReference>
<accession>A0A6J6LA33</accession>
<proteinExistence type="predicted"/>
<organism evidence="1">
    <name type="scientific">freshwater metagenome</name>
    <dbReference type="NCBI Taxonomy" id="449393"/>
    <lineage>
        <taxon>unclassified sequences</taxon>
        <taxon>metagenomes</taxon>
        <taxon>ecological metagenomes</taxon>
    </lineage>
</organism>
<dbReference type="SUPFAM" id="SSF54909">
    <property type="entry name" value="Dimeric alpha+beta barrel"/>
    <property type="match status" value="1"/>
</dbReference>
<evidence type="ECO:0000313" key="1">
    <source>
        <dbReference type="EMBL" id="CAB4657339.1"/>
    </source>
</evidence>
<name>A0A6J6LA33_9ZZZZ</name>
<gene>
    <name evidence="1" type="ORF">UFOPK2169_01162</name>
</gene>
<dbReference type="InterPro" id="IPR011008">
    <property type="entry name" value="Dimeric_a/b-barrel"/>
</dbReference>
<dbReference type="PANTHER" id="PTHR40257">
    <property type="match status" value="1"/>
</dbReference>
<dbReference type="AlphaFoldDB" id="A0A6J6LA33"/>
<reference evidence="1" key="1">
    <citation type="submission" date="2020-05" db="EMBL/GenBank/DDBJ databases">
        <authorList>
            <person name="Chiriac C."/>
            <person name="Salcher M."/>
            <person name="Ghai R."/>
            <person name="Kavagutti S V."/>
        </authorList>
    </citation>
    <scope>NUCLEOTIDE SEQUENCE</scope>
</reference>
<sequence>MSKYSPSYGQVNTEYAKRMFTTPPDDDGPVWMVNLMKYRTEATYADGTKGVSGKEADDRYAPTKILREIGAEIPFFGDVIATPFGDGTQWDRVAVVKYPTRRSFLEMQNRKDFQKKHEHKDAGMEFTFVIGCQPVSPQPAMRPDTSIWSTVEHPPTDEDGPIMVVHVIRYEDGDQNTHMEQYQNTAAGPAAKIGGGAAAWFNVEGTIMGDGRSWDEVRFNAFPSMKSFMSEVFNDPERQEAANEHRARAIADTYALIVRPTIDTFTTQGPV</sequence>
<dbReference type="PANTHER" id="PTHR40257:SF1">
    <property type="entry name" value="DUF1330 DOMAIN-CONTAINING PROTEIN"/>
    <property type="match status" value="1"/>
</dbReference>